<dbReference type="EMBL" id="LC738872">
    <property type="protein sequence ID" value="BDT62163.1"/>
    <property type="molecule type" value="Genomic_DNA"/>
</dbReference>
<reference evidence="2" key="1">
    <citation type="submission" date="2022-10" db="EMBL/GenBank/DDBJ databases">
        <title>Genome sequences of endogenous nimaviruses in decapod crustaceans.</title>
        <authorList>
            <person name="Kawato S."/>
            <person name="Nozaki R."/>
            <person name="Kondo H."/>
            <person name="Hirono I."/>
        </authorList>
    </citation>
    <scope>NUCLEOTIDE SEQUENCE</scope>
    <source>
        <strain evidence="2">Lva-Nima_1</strain>
    </source>
</reference>
<protein>
    <submittedName>
        <fullName evidence="2">Uncharacterized protein</fullName>
    </submittedName>
</protein>
<name>A0A9C7BM63_9VIRU</name>
<evidence type="ECO:0000256" key="1">
    <source>
        <dbReference type="SAM" id="Phobius"/>
    </source>
</evidence>
<organism evidence="2">
    <name type="scientific">Litopenaeus vannamei majanivirus Nimav-1_LVa</name>
    <dbReference type="NCBI Taxonomy" id="2984273"/>
    <lineage>
        <taxon>Viruses</taxon>
        <taxon>Viruses incertae sedis</taxon>
        <taxon>Naldaviricetes</taxon>
        <taxon>Nimaviridae</taxon>
    </lineage>
</organism>
<keyword evidence="1" id="KW-1133">Transmembrane helix</keyword>
<keyword evidence="1" id="KW-0812">Transmembrane</keyword>
<feature type="transmembrane region" description="Helical" evidence="1">
    <location>
        <begin position="259"/>
        <end position="283"/>
    </location>
</feature>
<evidence type="ECO:0000313" key="2">
    <source>
        <dbReference type="EMBL" id="BDT62163.1"/>
    </source>
</evidence>
<accession>A0A9C7BM63</accession>
<feature type="transmembrane region" description="Helical" evidence="1">
    <location>
        <begin position="6"/>
        <end position="30"/>
    </location>
</feature>
<proteinExistence type="predicted"/>
<keyword evidence="1" id="KW-0472">Membrane</keyword>
<sequence length="549" mass="62942">MDKITIVILAGLAIIYILVIFYILISYHAVSSNKEKLTMLSSKLDIIKHNLPRYNITDDDPDDLQSTSVILRTDHTGMSFERKHHEYPTIRKKKGGNFFINSCSSPEMRVFDIVNDEADNIVNTIRGKGYPGHPMNMDQIKSVDPIDASVALNIGEVYNIVNNRNYEEYVVVIFIYYIAPVTSNAYNSNVRLAVSLVSAQPFSRDGRTNSMKFALDKEVVFLDKNETFKRLLLSIRQNSPQGQGQVDYWITKPMIKMNLYITIIGLVLIGCNIALLLLVHSLGNHYFTSSSCRQITKGYREAASKLEDEIMTCKDETGDLERMIKPVWKAYESPRQIFILVQTDKSGMVMESQEVMHWIRNYKFKFISSGNSNSRSVIHNIVNHPEWWNMEETNYPPVSVLETNKNCNKQDMIVNINIDRIYKINPPTRVTDTSYDNVPIVSSSSGGADTINVNRKTEFLARLDINHHACVRDKLSSESGWRMSIVSAQSLFDRGETCSMKFTVDKRSVLLDLNANTRYKRYIHIQQDIQQKNVGMWSLLILLEEIREK</sequence>